<dbReference type="Proteomes" id="UP000633509">
    <property type="component" value="Unassembled WGS sequence"/>
</dbReference>
<evidence type="ECO:0000313" key="4">
    <source>
        <dbReference type="Proteomes" id="UP000633509"/>
    </source>
</evidence>
<name>A0ABR9M5U4_9ACTN</name>
<feature type="domain" description="Transposase IS701-like DDE" evidence="2">
    <location>
        <begin position="37"/>
        <end position="144"/>
    </location>
</feature>
<dbReference type="PANTHER" id="PTHR33169:SF13">
    <property type="entry name" value="PADR-FAMILY TRANSCRIPTIONAL REGULATOR"/>
    <property type="match status" value="1"/>
</dbReference>
<dbReference type="InterPro" id="IPR036388">
    <property type="entry name" value="WH-like_DNA-bd_sf"/>
</dbReference>
<evidence type="ECO:0000259" key="2">
    <source>
        <dbReference type="Pfam" id="PF13546"/>
    </source>
</evidence>
<evidence type="ECO:0000259" key="1">
    <source>
        <dbReference type="Pfam" id="PF03551"/>
    </source>
</evidence>
<dbReference type="InterPro" id="IPR036390">
    <property type="entry name" value="WH_DNA-bd_sf"/>
</dbReference>
<feature type="domain" description="Transcription regulator PadR N-terminal" evidence="1">
    <location>
        <begin position="145"/>
        <end position="212"/>
    </location>
</feature>
<dbReference type="Pfam" id="PF03551">
    <property type="entry name" value="PadR"/>
    <property type="match status" value="1"/>
</dbReference>
<reference evidence="3 4" key="1">
    <citation type="submission" date="2020-10" db="EMBL/GenBank/DDBJ databases">
        <title>Sequencing the genomes of 1000 actinobacteria strains.</title>
        <authorList>
            <person name="Klenk H.-P."/>
        </authorList>
    </citation>
    <scope>NUCLEOTIDE SEQUENCE [LARGE SCALE GENOMIC DNA]</scope>
    <source>
        <strain evidence="3 4">DSM 43173</strain>
    </source>
</reference>
<dbReference type="InterPro" id="IPR052509">
    <property type="entry name" value="Metal_resp_DNA-bind_regulator"/>
</dbReference>
<dbReference type="InterPro" id="IPR005149">
    <property type="entry name" value="Tscrpt_reg_PadR_N"/>
</dbReference>
<dbReference type="SUPFAM" id="SSF46785">
    <property type="entry name" value="Winged helix' DNA-binding domain"/>
    <property type="match status" value="1"/>
</dbReference>
<dbReference type="Gene3D" id="1.10.10.10">
    <property type="entry name" value="Winged helix-like DNA-binding domain superfamily/Winged helix DNA-binding domain"/>
    <property type="match status" value="1"/>
</dbReference>
<dbReference type="PANTHER" id="PTHR33169">
    <property type="entry name" value="PADR-FAMILY TRANSCRIPTIONAL REGULATOR"/>
    <property type="match status" value="1"/>
</dbReference>
<gene>
    <name evidence="3" type="ORF">H4W80_006535</name>
</gene>
<dbReference type="RefSeq" id="WP_225963791.1">
    <property type="nucleotide sequence ID" value="NZ_JADBEK010000001.1"/>
</dbReference>
<sequence length="237" mass="25403">MAATSMLARAAAGVPALGGEGSHVEALSELSEFREVLHGCLTARPDERFELVDAVVCADGPVRTLVGLALVPEHRRGHGALHDAINHGRIEIGRLRRALAALPLPRTAGGRIVLAADVSPWLRPDAPTSPDRLFCHTYGRGRNAEPRHGYGIVQEVDRLSGGRVQLKIGSLYGVLDRLAAEGLVELDREEVQQGRLRRYYRLTDSGARALHEDATRLADTAGVAITRLRARAAGGAA</sequence>
<protein>
    <recommendedName>
        <fullName evidence="5">PadR family transcriptional regulator</fullName>
    </recommendedName>
</protein>
<comment type="caution">
    <text evidence="3">The sequence shown here is derived from an EMBL/GenBank/DDBJ whole genome shotgun (WGS) entry which is preliminary data.</text>
</comment>
<dbReference type="EMBL" id="JADBEK010000001">
    <property type="protein sequence ID" value="MBE1588277.1"/>
    <property type="molecule type" value="Genomic_DNA"/>
</dbReference>
<dbReference type="Pfam" id="PF13546">
    <property type="entry name" value="DDE_5"/>
    <property type="match status" value="1"/>
</dbReference>
<evidence type="ECO:0008006" key="5">
    <source>
        <dbReference type="Google" id="ProtNLM"/>
    </source>
</evidence>
<keyword evidence="4" id="KW-1185">Reference proteome</keyword>
<proteinExistence type="predicted"/>
<accession>A0ABR9M5U4</accession>
<dbReference type="InterPro" id="IPR038721">
    <property type="entry name" value="IS701-like_DDE_dom"/>
</dbReference>
<organism evidence="3 4">
    <name type="scientific">Nonomuraea angiospora</name>
    <dbReference type="NCBI Taxonomy" id="46172"/>
    <lineage>
        <taxon>Bacteria</taxon>
        <taxon>Bacillati</taxon>
        <taxon>Actinomycetota</taxon>
        <taxon>Actinomycetes</taxon>
        <taxon>Streptosporangiales</taxon>
        <taxon>Streptosporangiaceae</taxon>
        <taxon>Nonomuraea</taxon>
    </lineage>
</organism>
<evidence type="ECO:0000313" key="3">
    <source>
        <dbReference type="EMBL" id="MBE1588277.1"/>
    </source>
</evidence>